<proteinExistence type="predicted"/>
<dbReference type="Pfam" id="PF06945">
    <property type="entry name" value="DUF1289"/>
    <property type="match status" value="1"/>
</dbReference>
<gene>
    <name evidence="1" type="ORF">FHW12_002243</name>
</gene>
<sequence length="61" mass="6962">MNPPFVPILSPCIGICRLDRDGYCEGCLRSGDEIARWVAMGEGERRRLMDEVLPQREAARR</sequence>
<organism evidence="1 2">
    <name type="scientific">Dokdonella fugitiva</name>
    <dbReference type="NCBI Taxonomy" id="328517"/>
    <lineage>
        <taxon>Bacteria</taxon>
        <taxon>Pseudomonadati</taxon>
        <taxon>Pseudomonadota</taxon>
        <taxon>Gammaproteobacteria</taxon>
        <taxon>Lysobacterales</taxon>
        <taxon>Rhodanobacteraceae</taxon>
        <taxon>Dokdonella</taxon>
    </lineage>
</organism>
<keyword evidence="2" id="KW-1185">Reference proteome</keyword>
<dbReference type="EMBL" id="JACGXL010000003">
    <property type="protein sequence ID" value="MBA8888019.1"/>
    <property type="molecule type" value="Genomic_DNA"/>
</dbReference>
<protein>
    <recommendedName>
        <fullName evidence="3">Fe-S protein YdhL (DUF1289 family)</fullName>
    </recommendedName>
</protein>
<name>A0A839F2C7_9GAMM</name>
<comment type="caution">
    <text evidence="1">The sequence shown here is derived from an EMBL/GenBank/DDBJ whole genome shotgun (WGS) entry which is preliminary data.</text>
</comment>
<reference evidence="1 2" key="1">
    <citation type="submission" date="2020-07" db="EMBL/GenBank/DDBJ databases">
        <title>Genomic Encyclopedia of Type Strains, Phase IV (KMG-V): Genome sequencing to study the core and pangenomes of soil and plant-associated prokaryotes.</title>
        <authorList>
            <person name="Whitman W."/>
        </authorList>
    </citation>
    <scope>NUCLEOTIDE SEQUENCE [LARGE SCALE GENOMIC DNA]</scope>
    <source>
        <strain evidence="1 2">RH2WT43</strain>
    </source>
</reference>
<dbReference type="Proteomes" id="UP000550401">
    <property type="component" value="Unassembled WGS sequence"/>
</dbReference>
<dbReference type="PANTHER" id="PTHR35175">
    <property type="entry name" value="DUF1289 DOMAIN-CONTAINING PROTEIN"/>
    <property type="match status" value="1"/>
</dbReference>
<evidence type="ECO:0008006" key="3">
    <source>
        <dbReference type="Google" id="ProtNLM"/>
    </source>
</evidence>
<evidence type="ECO:0000313" key="1">
    <source>
        <dbReference type="EMBL" id="MBA8888019.1"/>
    </source>
</evidence>
<dbReference type="AlphaFoldDB" id="A0A839F2C7"/>
<dbReference type="InterPro" id="IPR010710">
    <property type="entry name" value="DUF1289"/>
</dbReference>
<accession>A0A839F2C7</accession>
<dbReference type="RefSeq" id="WP_310735214.1">
    <property type="nucleotide sequence ID" value="NZ_JACGXL010000003.1"/>
</dbReference>
<dbReference type="PANTHER" id="PTHR35175:SF2">
    <property type="entry name" value="DUF1289 DOMAIN-CONTAINING PROTEIN"/>
    <property type="match status" value="1"/>
</dbReference>
<evidence type="ECO:0000313" key="2">
    <source>
        <dbReference type="Proteomes" id="UP000550401"/>
    </source>
</evidence>